<gene>
    <name evidence="2" type="ORF">ACFPJ5_11570</name>
</gene>
<keyword evidence="1" id="KW-1133">Transmembrane helix</keyword>
<name>A0ABD5RC28_9EURY</name>
<protein>
    <submittedName>
        <fullName evidence="2">Uncharacterized protein</fullName>
    </submittedName>
</protein>
<feature type="transmembrane region" description="Helical" evidence="1">
    <location>
        <begin position="65"/>
        <end position="85"/>
    </location>
</feature>
<reference evidence="2 3" key="1">
    <citation type="journal article" date="2019" name="Int. J. Syst. Evol. Microbiol.">
        <title>The Global Catalogue of Microorganisms (GCM) 10K type strain sequencing project: providing services to taxonomists for standard genome sequencing and annotation.</title>
        <authorList>
            <consortium name="The Broad Institute Genomics Platform"/>
            <consortium name="The Broad Institute Genome Sequencing Center for Infectious Disease"/>
            <person name="Wu L."/>
            <person name="Ma J."/>
        </authorList>
    </citation>
    <scope>NUCLEOTIDE SEQUENCE [LARGE SCALE GENOMIC DNA]</scope>
    <source>
        <strain evidence="2 3">CGMCC 1.12237</strain>
    </source>
</reference>
<keyword evidence="3" id="KW-1185">Reference proteome</keyword>
<accession>A0ABD5RC28</accession>
<comment type="caution">
    <text evidence="2">The sequence shown here is derived from an EMBL/GenBank/DDBJ whole genome shotgun (WGS) entry which is preliminary data.</text>
</comment>
<evidence type="ECO:0000256" key="1">
    <source>
        <dbReference type="SAM" id="Phobius"/>
    </source>
</evidence>
<sequence length="97" mass="10364">MTDDERLRRTLVGRDVGVVGALLVLPFAATWVSPRFASPLALPGYLVYTVGSAVGNALLPNYALWVYWAPFLLASYAVSVLVAGAGRVTVARLRDDG</sequence>
<keyword evidence="1" id="KW-0472">Membrane</keyword>
<evidence type="ECO:0000313" key="3">
    <source>
        <dbReference type="Proteomes" id="UP001596201"/>
    </source>
</evidence>
<proteinExistence type="predicted"/>
<keyword evidence="1" id="KW-0812">Transmembrane</keyword>
<feature type="transmembrane region" description="Helical" evidence="1">
    <location>
        <begin position="16"/>
        <end position="33"/>
    </location>
</feature>
<dbReference type="AlphaFoldDB" id="A0ABD5RC28"/>
<evidence type="ECO:0000313" key="2">
    <source>
        <dbReference type="EMBL" id="MFC5367574.1"/>
    </source>
</evidence>
<dbReference type="EMBL" id="JBHSKX010000002">
    <property type="protein sequence ID" value="MFC5367574.1"/>
    <property type="molecule type" value="Genomic_DNA"/>
</dbReference>
<dbReference type="RefSeq" id="WP_227229823.1">
    <property type="nucleotide sequence ID" value="NZ_JAJCVJ010000002.1"/>
</dbReference>
<organism evidence="2 3">
    <name type="scientific">Salinirubrum litoreum</name>
    <dbReference type="NCBI Taxonomy" id="1126234"/>
    <lineage>
        <taxon>Archaea</taxon>
        <taxon>Methanobacteriati</taxon>
        <taxon>Methanobacteriota</taxon>
        <taxon>Stenosarchaea group</taxon>
        <taxon>Halobacteria</taxon>
        <taxon>Halobacteriales</taxon>
        <taxon>Haloferacaceae</taxon>
        <taxon>Salinirubrum</taxon>
    </lineage>
</organism>
<dbReference type="Proteomes" id="UP001596201">
    <property type="component" value="Unassembled WGS sequence"/>
</dbReference>